<sequence length="99" mass="9777">MAADLNATISALKGGLTSIPAEAAVSNIESWENQLKDAAPEIASALGQLKVALVNGTATPDSLSQLLNSLGEKTSSAGAGNAQAEELGSLLKKAGSSLG</sequence>
<dbReference type="Proteomes" id="UP001526143">
    <property type="component" value="Unassembled WGS sequence"/>
</dbReference>
<protein>
    <submittedName>
        <fullName evidence="1">Uncharacterized protein</fullName>
    </submittedName>
</protein>
<proteinExistence type="predicted"/>
<keyword evidence="2" id="KW-1185">Reference proteome</keyword>
<accession>A0ABT3B0X7</accession>
<evidence type="ECO:0000313" key="1">
    <source>
        <dbReference type="EMBL" id="MCV3215024.1"/>
    </source>
</evidence>
<name>A0ABT3B0X7_9CYAN</name>
<reference evidence="1 2" key="1">
    <citation type="submission" date="2022-10" db="EMBL/GenBank/DDBJ databases">
        <title>Identification of biosynthetic pathway for the production of the potent trypsin inhibitor radiosumin.</title>
        <authorList>
            <person name="Fewer D.P."/>
            <person name="Delbaje E."/>
            <person name="Ouyang X."/>
            <person name="Agostino P.D."/>
            <person name="Wahlsten M."/>
            <person name="Jokela J."/>
            <person name="Permi P."/>
            <person name="Haapaniemi E."/>
            <person name="Koistinen H."/>
        </authorList>
    </citation>
    <scope>NUCLEOTIDE SEQUENCE [LARGE SCALE GENOMIC DNA]</scope>
    <source>
        <strain evidence="1 2">NIES-515</strain>
    </source>
</reference>
<evidence type="ECO:0000313" key="2">
    <source>
        <dbReference type="Proteomes" id="UP001526143"/>
    </source>
</evidence>
<organism evidence="1 2">
    <name type="scientific">Plectonema radiosum NIES-515</name>
    <dbReference type="NCBI Taxonomy" id="2986073"/>
    <lineage>
        <taxon>Bacteria</taxon>
        <taxon>Bacillati</taxon>
        <taxon>Cyanobacteriota</taxon>
        <taxon>Cyanophyceae</taxon>
        <taxon>Oscillatoriophycideae</taxon>
        <taxon>Oscillatoriales</taxon>
        <taxon>Microcoleaceae</taxon>
        <taxon>Plectonema</taxon>
    </lineage>
</organism>
<gene>
    <name evidence="1" type="ORF">OGM63_16135</name>
</gene>
<dbReference type="EMBL" id="JAOWRF010000235">
    <property type="protein sequence ID" value="MCV3215024.1"/>
    <property type="molecule type" value="Genomic_DNA"/>
</dbReference>
<comment type="caution">
    <text evidence="1">The sequence shown here is derived from an EMBL/GenBank/DDBJ whole genome shotgun (WGS) entry which is preliminary data.</text>
</comment>